<dbReference type="OrthoDB" id="5901889at2759"/>
<protein>
    <submittedName>
        <fullName evidence="2">Uncharacterized protein</fullName>
    </submittedName>
</protein>
<evidence type="ECO:0000313" key="2">
    <source>
        <dbReference type="EMBL" id="CAD2167758.1"/>
    </source>
</evidence>
<dbReference type="AlphaFoldDB" id="A0A6V7V0T0"/>
<gene>
    <name evidence="2" type="ORF">MENT_LOCUS19066</name>
</gene>
<reference evidence="2 3" key="1">
    <citation type="submission" date="2020-08" db="EMBL/GenBank/DDBJ databases">
        <authorList>
            <person name="Koutsovoulos G."/>
            <person name="Danchin GJ E."/>
        </authorList>
    </citation>
    <scope>NUCLEOTIDE SEQUENCE [LARGE SCALE GENOMIC DNA]</scope>
</reference>
<organism evidence="2 3">
    <name type="scientific">Meloidogyne enterolobii</name>
    <name type="common">Root-knot nematode worm</name>
    <name type="synonym">Meloidogyne mayaguensis</name>
    <dbReference type="NCBI Taxonomy" id="390850"/>
    <lineage>
        <taxon>Eukaryota</taxon>
        <taxon>Metazoa</taxon>
        <taxon>Ecdysozoa</taxon>
        <taxon>Nematoda</taxon>
        <taxon>Chromadorea</taxon>
        <taxon>Rhabditida</taxon>
        <taxon>Tylenchina</taxon>
        <taxon>Tylenchomorpha</taxon>
        <taxon>Tylenchoidea</taxon>
        <taxon>Meloidogynidae</taxon>
        <taxon>Meloidogyninae</taxon>
        <taxon>Meloidogyne</taxon>
    </lineage>
</organism>
<comment type="caution">
    <text evidence="2">The sequence shown here is derived from an EMBL/GenBank/DDBJ whole genome shotgun (WGS) entry which is preliminary data.</text>
</comment>
<sequence length="288" mass="33610">MVKIAIYLNNPLFENFNEIVSEIKKLTDIPKNLFPGEKIIGESRVEEILEARTENTIKENIIKNAVNILYIYWQINKNNFLAENVKQYAIKNFRNEEWIKSKEQEARRKIGHYKIMKPIVLILFERYKQKFEETHPSTHFFYSSSPNTSKSTNQSLNEIQSLDDPSMQDSASTDFLLNHDKKKRRSLSFGGLFCVGSTSKNNEEETRDISKNSKKRGKGKILANKCKKNLLKFWNARKFNNKRGRKSYKQIMSMNLNAPHNTPESVSPVTYENNDSSDSDENIRLITR</sequence>
<feature type="compositionally biased region" description="Basic and acidic residues" evidence="1">
    <location>
        <begin position="201"/>
        <end position="211"/>
    </location>
</feature>
<dbReference type="Proteomes" id="UP000580250">
    <property type="component" value="Unassembled WGS sequence"/>
</dbReference>
<dbReference type="EMBL" id="CAJEWN010000131">
    <property type="protein sequence ID" value="CAD2167758.1"/>
    <property type="molecule type" value="Genomic_DNA"/>
</dbReference>
<proteinExistence type="predicted"/>
<evidence type="ECO:0000256" key="1">
    <source>
        <dbReference type="SAM" id="MobiDB-lite"/>
    </source>
</evidence>
<accession>A0A6V7V0T0</accession>
<name>A0A6V7V0T0_MELEN</name>
<evidence type="ECO:0000313" key="3">
    <source>
        <dbReference type="Proteomes" id="UP000580250"/>
    </source>
</evidence>
<feature type="region of interest" description="Disordered" evidence="1">
    <location>
        <begin position="200"/>
        <end position="219"/>
    </location>
</feature>
<feature type="region of interest" description="Disordered" evidence="1">
    <location>
        <begin position="257"/>
        <end position="288"/>
    </location>
</feature>
<feature type="compositionally biased region" description="Polar residues" evidence="1">
    <location>
        <begin position="257"/>
        <end position="274"/>
    </location>
</feature>